<evidence type="ECO:0000313" key="3">
    <source>
        <dbReference type="Proteomes" id="UP001385951"/>
    </source>
</evidence>
<gene>
    <name evidence="2" type="ORF">QCA50_011326</name>
</gene>
<sequence length="186" mass="19818">MPAYPSHHQQPSSPTPSNGTTLVGSPNSFASSATLVNSPVVGYATPPNSYKPLAFAGQPSFQLHALLAVPTQLRYDVRYGPEYLQGGAYGIDAVAIDWKSGQVPKQFTIVHGVFCIDIPITSRALTVRDILEGVRKGLSLALTSQEMAMLRTHVPEGTQRISMLGGRFMFVGLHPTGPSSAALILS</sequence>
<comment type="caution">
    <text evidence="2">The sequence shown here is derived from an EMBL/GenBank/DDBJ whole genome shotgun (WGS) entry which is preliminary data.</text>
</comment>
<protein>
    <submittedName>
        <fullName evidence="2">Uncharacterized protein</fullName>
    </submittedName>
</protein>
<dbReference type="AlphaFoldDB" id="A0AAW0FZC9"/>
<keyword evidence="3" id="KW-1185">Reference proteome</keyword>
<dbReference type="EMBL" id="JASBNA010000020">
    <property type="protein sequence ID" value="KAK7685462.1"/>
    <property type="molecule type" value="Genomic_DNA"/>
</dbReference>
<evidence type="ECO:0000313" key="2">
    <source>
        <dbReference type="EMBL" id="KAK7685462.1"/>
    </source>
</evidence>
<proteinExistence type="predicted"/>
<organism evidence="2 3">
    <name type="scientific">Cerrena zonata</name>
    <dbReference type="NCBI Taxonomy" id="2478898"/>
    <lineage>
        <taxon>Eukaryota</taxon>
        <taxon>Fungi</taxon>
        <taxon>Dikarya</taxon>
        <taxon>Basidiomycota</taxon>
        <taxon>Agaricomycotina</taxon>
        <taxon>Agaricomycetes</taxon>
        <taxon>Polyporales</taxon>
        <taxon>Cerrenaceae</taxon>
        <taxon>Cerrena</taxon>
    </lineage>
</organism>
<dbReference type="Proteomes" id="UP001385951">
    <property type="component" value="Unassembled WGS sequence"/>
</dbReference>
<feature type="region of interest" description="Disordered" evidence="1">
    <location>
        <begin position="1"/>
        <end position="24"/>
    </location>
</feature>
<accession>A0AAW0FZC9</accession>
<reference evidence="2 3" key="1">
    <citation type="submission" date="2022-09" db="EMBL/GenBank/DDBJ databases">
        <authorList>
            <person name="Palmer J.M."/>
        </authorList>
    </citation>
    <scope>NUCLEOTIDE SEQUENCE [LARGE SCALE GENOMIC DNA]</scope>
    <source>
        <strain evidence="2 3">DSM 7382</strain>
    </source>
</reference>
<feature type="compositionally biased region" description="Low complexity" evidence="1">
    <location>
        <begin position="1"/>
        <end position="17"/>
    </location>
</feature>
<name>A0AAW0FZC9_9APHY</name>
<evidence type="ECO:0000256" key="1">
    <source>
        <dbReference type="SAM" id="MobiDB-lite"/>
    </source>
</evidence>